<dbReference type="RefSeq" id="WP_009019310.1">
    <property type="nucleotide sequence ID" value="NZ_DS999411.1"/>
</dbReference>
<dbReference type="AlphaFoldDB" id="B8KU17"/>
<protein>
    <submittedName>
        <fullName evidence="3">Isoquinoline 1-oxidoreductase maturation factor</fullName>
    </submittedName>
</protein>
<dbReference type="HOGENOM" id="CLU_041115_1_1_6"/>
<accession>B8KU17</accession>
<gene>
    <name evidence="3" type="ORF">NOR51B_499</name>
</gene>
<dbReference type="STRING" id="565045.NOR51B_499"/>
<name>B8KU17_9GAMM</name>
<dbReference type="EMBL" id="DS999411">
    <property type="protein sequence ID" value="EED34562.1"/>
    <property type="molecule type" value="Genomic_DNA"/>
</dbReference>
<organism evidence="3 4">
    <name type="scientific">Luminiphilus syltensis NOR5-1B</name>
    <dbReference type="NCBI Taxonomy" id="565045"/>
    <lineage>
        <taxon>Bacteria</taxon>
        <taxon>Pseudomonadati</taxon>
        <taxon>Pseudomonadota</taxon>
        <taxon>Gammaproteobacteria</taxon>
        <taxon>Cellvibrionales</taxon>
        <taxon>Halieaceae</taxon>
        <taxon>Luminiphilus</taxon>
    </lineage>
</organism>
<sequence>MTNQLASVLATWFPDRDNHDWVLGTIYDTEGSCYRKPGAMMLVNSLGQQFGLLSGGCLEADIRRQASRVMQTGRSTVLCYDGSDEDDISYRLGIGCGGTVHIMLHPIHADNAYHRLDEVYHALLERGCGDYALTIPPVNAGDDASCFTRASVAEHPAPGEAITIDEQGRRWFNNYVKAQPHLLIAGGGIDAQPVVAIAKQLGWTVSVWDPRPANARADYFPDADELLRLDVAELSNYVTEHNVGAAVLMAHDVAIDAAALSALNGTGLDYMALLGPPHRRAEVLAKARLAEHDLSPPVAGPAGFDIGGELPESIALSILSQCHAVLYQRSASIGVSQRVA</sequence>
<dbReference type="Gene3D" id="3.40.50.720">
    <property type="entry name" value="NAD(P)-binding Rossmann-like Domain"/>
    <property type="match status" value="1"/>
</dbReference>
<evidence type="ECO:0000313" key="3">
    <source>
        <dbReference type="EMBL" id="EED34562.1"/>
    </source>
</evidence>
<keyword evidence="4" id="KW-1185">Reference proteome</keyword>
<dbReference type="OrthoDB" id="9815497at2"/>
<dbReference type="InterPro" id="IPR003777">
    <property type="entry name" value="XdhC_CoxI"/>
</dbReference>
<dbReference type="InterPro" id="IPR052698">
    <property type="entry name" value="MoCofactor_Util/Proc"/>
</dbReference>
<dbReference type="Proteomes" id="UP000004699">
    <property type="component" value="Unassembled WGS sequence"/>
</dbReference>
<feature type="domain" description="XdhC Rossmann" evidence="2">
    <location>
        <begin position="182"/>
        <end position="321"/>
    </location>
</feature>
<dbReference type="InterPro" id="IPR027051">
    <property type="entry name" value="XdhC_Rossmann_dom"/>
</dbReference>
<dbReference type="Pfam" id="PF02625">
    <property type="entry name" value="XdhC_CoxI"/>
    <property type="match status" value="1"/>
</dbReference>
<dbReference type="PANTHER" id="PTHR30388">
    <property type="entry name" value="ALDEHYDE OXIDOREDUCTASE MOLYBDENUM COFACTOR ASSEMBLY PROTEIN"/>
    <property type="match status" value="1"/>
</dbReference>
<dbReference type="eggNOG" id="COG1975">
    <property type="taxonomic scope" value="Bacteria"/>
</dbReference>
<evidence type="ECO:0000259" key="2">
    <source>
        <dbReference type="Pfam" id="PF13478"/>
    </source>
</evidence>
<evidence type="ECO:0000259" key="1">
    <source>
        <dbReference type="Pfam" id="PF02625"/>
    </source>
</evidence>
<proteinExistence type="predicted"/>
<dbReference type="PANTHER" id="PTHR30388:SF4">
    <property type="entry name" value="MOLYBDENUM COFACTOR INSERTION CHAPERONE PAOD"/>
    <property type="match status" value="1"/>
</dbReference>
<evidence type="ECO:0000313" key="4">
    <source>
        <dbReference type="Proteomes" id="UP000004699"/>
    </source>
</evidence>
<reference evidence="4" key="1">
    <citation type="journal article" date="2013" name="BMC Microbiol.">
        <title>Taxonomy and evolution of bacteriochlorophyll a-containing members of the OM60/NOR5 clade of marine gammaproteobacteria: description of Luminiphilus syltensis gen. nov., sp. nov., reclassification of Haliea rubra as Pseudohaliea rubra gen. nov., comb. nov., and emendation of Chromatocurvus halotolerans.</title>
        <authorList>
            <person name="Spring S."/>
            <person name="Riedel T."/>
            <person name="Sproer C."/>
            <person name="Yan S."/>
            <person name="Harder J."/>
            <person name="Fuchs B.M."/>
        </authorList>
    </citation>
    <scope>NUCLEOTIDE SEQUENCE [LARGE SCALE GENOMIC DNA]</scope>
    <source>
        <strain evidence="4">NOR51-B</strain>
    </source>
</reference>
<feature type="domain" description="XdhC- CoxI" evidence="1">
    <location>
        <begin position="17"/>
        <end position="81"/>
    </location>
</feature>
<dbReference type="Pfam" id="PF13478">
    <property type="entry name" value="XdhC_C"/>
    <property type="match status" value="1"/>
</dbReference>